<reference evidence="1 2" key="1">
    <citation type="journal article" date="2014" name="Genome Biol. Evol.">
        <title>The genome of the myxosporean Thelohanellus kitauei shows adaptations to nutrient acquisition within its fish host.</title>
        <authorList>
            <person name="Yang Y."/>
            <person name="Xiong J."/>
            <person name="Zhou Z."/>
            <person name="Huo F."/>
            <person name="Miao W."/>
            <person name="Ran C."/>
            <person name="Liu Y."/>
            <person name="Zhang J."/>
            <person name="Feng J."/>
            <person name="Wang M."/>
            <person name="Wang M."/>
            <person name="Wang L."/>
            <person name="Yao B."/>
        </authorList>
    </citation>
    <scope>NUCLEOTIDE SEQUENCE [LARGE SCALE GENOMIC DNA]</scope>
    <source>
        <strain evidence="1">Wuqing</strain>
    </source>
</reference>
<evidence type="ECO:0000313" key="2">
    <source>
        <dbReference type="Proteomes" id="UP000031668"/>
    </source>
</evidence>
<sequence length="111" mass="12906">MKHNRGVGYKWNGGSKLQTNEERSKWCDISKPSSGDNLEIVEDNVRFQRIISIESYPNFSIKFLPEYSPFLNSHGEVFQYLKNHSTKGTRPRGSDDRLKRMTEACRELDHA</sequence>
<protein>
    <recommendedName>
        <fullName evidence="3">Tc1-like transposase DDE domain-containing protein</fullName>
    </recommendedName>
</protein>
<name>A0A0C2IZ49_THEKT</name>
<organism evidence="1 2">
    <name type="scientific">Thelohanellus kitauei</name>
    <name type="common">Myxosporean</name>
    <dbReference type="NCBI Taxonomy" id="669202"/>
    <lineage>
        <taxon>Eukaryota</taxon>
        <taxon>Metazoa</taxon>
        <taxon>Cnidaria</taxon>
        <taxon>Myxozoa</taxon>
        <taxon>Myxosporea</taxon>
        <taxon>Bivalvulida</taxon>
        <taxon>Platysporina</taxon>
        <taxon>Myxobolidae</taxon>
        <taxon>Thelohanellus</taxon>
    </lineage>
</organism>
<proteinExistence type="predicted"/>
<dbReference type="EMBL" id="JWZT01001962">
    <property type="protein sequence ID" value="KII70799.1"/>
    <property type="molecule type" value="Genomic_DNA"/>
</dbReference>
<comment type="caution">
    <text evidence="1">The sequence shown here is derived from an EMBL/GenBank/DDBJ whole genome shotgun (WGS) entry which is preliminary data.</text>
</comment>
<keyword evidence="2" id="KW-1185">Reference proteome</keyword>
<accession>A0A0C2IZ49</accession>
<evidence type="ECO:0008006" key="3">
    <source>
        <dbReference type="Google" id="ProtNLM"/>
    </source>
</evidence>
<dbReference type="Proteomes" id="UP000031668">
    <property type="component" value="Unassembled WGS sequence"/>
</dbReference>
<gene>
    <name evidence="1" type="ORF">RF11_14959</name>
</gene>
<dbReference type="AlphaFoldDB" id="A0A0C2IZ49"/>
<evidence type="ECO:0000313" key="1">
    <source>
        <dbReference type="EMBL" id="KII70799.1"/>
    </source>
</evidence>